<name>A0A8S1M0M6_9CILI</name>
<evidence type="ECO:0000313" key="3">
    <source>
        <dbReference type="EMBL" id="CAD8071363.1"/>
    </source>
</evidence>
<protein>
    <recommendedName>
        <fullName evidence="2">Protein kinase domain-containing protein</fullName>
    </recommendedName>
</protein>
<organism evidence="3 4">
    <name type="scientific">Paramecium sonneborni</name>
    <dbReference type="NCBI Taxonomy" id="65129"/>
    <lineage>
        <taxon>Eukaryota</taxon>
        <taxon>Sar</taxon>
        <taxon>Alveolata</taxon>
        <taxon>Ciliophora</taxon>
        <taxon>Intramacronucleata</taxon>
        <taxon>Oligohymenophorea</taxon>
        <taxon>Peniculida</taxon>
        <taxon>Parameciidae</taxon>
        <taxon>Paramecium</taxon>
    </lineage>
</organism>
<dbReference type="EMBL" id="CAJJDN010000028">
    <property type="protein sequence ID" value="CAD8071363.1"/>
    <property type="molecule type" value="Genomic_DNA"/>
</dbReference>
<feature type="binding site" evidence="1">
    <location>
        <position position="38"/>
    </location>
    <ligand>
        <name>ATP</name>
        <dbReference type="ChEBI" id="CHEBI:30616"/>
    </ligand>
</feature>
<evidence type="ECO:0000256" key="1">
    <source>
        <dbReference type="PROSITE-ProRule" id="PRU10141"/>
    </source>
</evidence>
<dbReference type="PROSITE" id="PS50011">
    <property type="entry name" value="PROTEIN_KINASE_DOM"/>
    <property type="match status" value="1"/>
</dbReference>
<dbReference type="PANTHER" id="PTHR44329">
    <property type="entry name" value="SERINE/THREONINE-PROTEIN KINASE TNNI3K-RELATED"/>
    <property type="match status" value="1"/>
</dbReference>
<dbReference type="InterPro" id="IPR051681">
    <property type="entry name" value="Ser/Thr_Kinases-Pseudokinases"/>
</dbReference>
<dbReference type="OrthoDB" id="339325at2759"/>
<dbReference type="Pfam" id="PF07714">
    <property type="entry name" value="PK_Tyr_Ser-Thr"/>
    <property type="match status" value="1"/>
</dbReference>
<feature type="domain" description="Protein kinase" evidence="2">
    <location>
        <begin position="11"/>
        <end position="70"/>
    </location>
</feature>
<dbReference type="PROSITE" id="PS00107">
    <property type="entry name" value="PROTEIN_KINASE_ATP"/>
    <property type="match status" value="1"/>
</dbReference>
<reference evidence="3" key="1">
    <citation type="submission" date="2021-01" db="EMBL/GenBank/DDBJ databases">
        <authorList>
            <consortium name="Genoscope - CEA"/>
            <person name="William W."/>
        </authorList>
    </citation>
    <scope>NUCLEOTIDE SEQUENCE</scope>
</reference>
<proteinExistence type="predicted"/>
<dbReference type="GO" id="GO:0004674">
    <property type="term" value="F:protein serine/threonine kinase activity"/>
    <property type="evidence" value="ECO:0007669"/>
    <property type="project" value="TreeGrafter"/>
</dbReference>
<dbReference type="InterPro" id="IPR000719">
    <property type="entry name" value="Prot_kinase_dom"/>
</dbReference>
<dbReference type="GO" id="GO:0005524">
    <property type="term" value="F:ATP binding"/>
    <property type="evidence" value="ECO:0007669"/>
    <property type="project" value="UniProtKB-UniRule"/>
</dbReference>
<keyword evidence="1" id="KW-0547">Nucleotide-binding</keyword>
<accession>A0A8S1M0M6</accession>
<dbReference type="AlphaFoldDB" id="A0A8S1M0M6"/>
<sequence>MRHDYLLEKDIRIHEKIGEGAFGQVYKGLYRNEEVAIKLMQGAQIQETSIMESLKHKNIITFYQDHQRNQ</sequence>
<dbReference type="InterPro" id="IPR017441">
    <property type="entry name" value="Protein_kinase_ATP_BS"/>
</dbReference>
<gene>
    <name evidence="3" type="ORF">PSON_ATCC_30995.1.T0280022</name>
</gene>
<dbReference type="InterPro" id="IPR001245">
    <property type="entry name" value="Ser-Thr/Tyr_kinase_cat_dom"/>
</dbReference>
<evidence type="ECO:0000313" key="4">
    <source>
        <dbReference type="Proteomes" id="UP000692954"/>
    </source>
</evidence>
<evidence type="ECO:0000259" key="2">
    <source>
        <dbReference type="PROSITE" id="PS50011"/>
    </source>
</evidence>
<dbReference type="Proteomes" id="UP000692954">
    <property type="component" value="Unassembled WGS sequence"/>
</dbReference>
<comment type="caution">
    <text evidence="3">The sequence shown here is derived from an EMBL/GenBank/DDBJ whole genome shotgun (WGS) entry which is preliminary data.</text>
</comment>
<keyword evidence="4" id="KW-1185">Reference proteome</keyword>
<keyword evidence="1" id="KW-0067">ATP-binding</keyword>